<dbReference type="CDD" id="cd18316">
    <property type="entry name" value="BTB_POZ_KCTD-like"/>
    <property type="match status" value="1"/>
</dbReference>
<reference evidence="5" key="1">
    <citation type="journal article" date="2023" name="Nat. Microbiol.">
        <title>Babesia duncani multi-omics identifies virulence factors and drug targets.</title>
        <authorList>
            <person name="Singh P."/>
            <person name="Lonardi S."/>
            <person name="Liang Q."/>
            <person name="Vydyam P."/>
            <person name="Khabirova E."/>
            <person name="Fang T."/>
            <person name="Gihaz S."/>
            <person name="Thekkiniath J."/>
            <person name="Munshi M."/>
            <person name="Abel S."/>
            <person name="Ciampossin L."/>
            <person name="Batugedara G."/>
            <person name="Gupta M."/>
            <person name="Lu X.M."/>
            <person name="Lenz T."/>
            <person name="Chakravarty S."/>
            <person name="Cornillot E."/>
            <person name="Hu Y."/>
            <person name="Ma W."/>
            <person name="Gonzalez L.M."/>
            <person name="Sanchez S."/>
            <person name="Estrada K."/>
            <person name="Sanchez-Flores A."/>
            <person name="Montero E."/>
            <person name="Harb O.S."/>
            <person name="Le Roch K.G."/>
            <person name="Mamoun C.B."/>
        </authorList>
    </citation>
    <scope>NUCLEOTIDE SEQUENCE</scope>
    <source>
        <strain evidence="5">WA1</strain>
    </source>
</reference>
<dbReference type="AlphaFoldDB" id="A0AAD9PM63"/>
<feature type="domain" description="BTB" evidence="4">
    <location>
        <begin position="176"/>
        <end position="278"/>
    </location>
</feature>
<gene>
    <name evidence="5" type="ORF">BdWA1_000435</name>
</gene>
<dbReference type="RefSeq" id="XP_067804277.1">
    <property type="nucleotide sequence ID" value="XM_067945486.1"/>
</dbReference>
<evidence type="ECO:0000313" key="5">
    <source>
        <dbReference type="EMBL" id="KAK2197435.1"/>
    </source>
</evidence>
<dbReference type="GO" id="GO:0005737">
    <property type="term" value="C:cytoplasm"/>
    <property type="evidence" value="ECO:0007669"/>
    <property type="project" value="UniProtKB-ARBA"/>
</dbReference>
<name>A0AAD9PM63_9APIC</name>
<dbReference type="SUPFAM" id="SSF117281">
    <property type="entry name" value="Kelch motif"/>
    <property type="match status" value="1"/>
</dbReference>
<dbReference type="GeneID" id="94334733"/>
<dbReference type="KEGG" id="bdw:94334733"/>
<evidence type="ECO:0000256" key="2">
    <source>
        <dbReference type="ARBA" id="ARBA00022737"/>
    </source>
</evidence>
<dbReference type="Proteomes" id="UP001214638">
    <property type="component" value="Unassembled WGS sequence"/>
</dbReference>
<dbReference type="SUPFAM" id="SSF54695">
    <property type="entry name" value="POZ domain"/>
    <property type="match status" value="1"/>
</dbReference>
<sequence length="552" mass="62415">MSSNHFTALSTLENDGGASLLAPAGDLSLSTLQLESSGDDFDLMVKDMRSAFVFWLTKTREKLQAEREEIKKESERLQREKAAFAQRLKIEQDAAKADLESQKARHDAQLSNQLKQIHQEREETRRRIKQEQDSLAHQRQQFENYRQLELQKLKNRLELLELDMQKVNDSQIATQTMIDINVGGVVFETSRHVLMRQPESFLAALISGRHEVGRDRQGRIFLDRDYELFRVILNYLRNPSCIPVPRDTTESSLILSEASYYRIKFSPYPLVVAIGGMDGKEHLKSVEMLDETSQCWRTCRDMATERAHFGAGVVDNFIWAFGGHNLDYRALCETEMYDRLRDSWYTAAPLRFARRNNAGIVMDNALYCVGGFDGNDVLATVERLDPRMKNWSLVAPLTSPRSSCMLAQQNGYIYAMGGTCGERLNTIERYNVRADRWETTPTSLPQVTSAGAACTFQNEVYLCGGMDNAHCIHSSMLHLDSETQAISSCTGLANGIADAALVSNGKVMYLTGGQSDHVSNECYLYKPQVDQWQDAPPLITSRCGHCLVVLDF</sequence>
<evidence type="ECO:0000256" key="1">
    <source>
        <dbReference type="ARBA" id="ARBA00022441"/>
    </source>
</evidence>
<dbReference type="InterPro" id="IPR000210">
    <property type="entry name" value="BTB/POZ_dom"/>
</dbReference>
<comment type="caution">
    <text evidence="5">The sequence shown here is derived from an EMBL/GenBank/DDBJ whole genome shotgun (WGS) entry which is preliminary data.</text>
</comment>
<keyword evidence="2" id="KW-0677">Repeat</keyword>
<dbReference type="SMART" id="SM00612">
    <property type="entry name" value="Kelch"/>
    <property type="match status" value="6"/>
</dbReference>
<dbReference type="InterPro" id="IPR006652">
    <property type="entry name" value="Kelch_1"/>
</dbReference>
<keyword evidence="6" id="KW-1185">Reference proteome</keyword>
<keyword evidence="3" id="KW-0175">Coiled coil</keyword>
<evidence type="ECO:0000313" key="6">
    <source>
        <dbReference type="Proteomes" id="UP001214638"/>
    </source>
</evidence>
<dbReference type="InterPro" id="IPR011333">
    <property type="entry name" value="SKP1/BTB/POZ_sf"/>
</dbReference>
<feature type="coiled-coil region" evidence="3">
    <location>
        <begin position="56"/>
        <end position="170"/>
    </location>
</feature>
<dbReference type="Gene3D" id="3.30.710.10">
    <property type="entry name" value="Potassium Channel Kv1.1, Chain A"/>
    <property type="match status" value="1"/>
</dbReference>
<dbReference type="InterPro" id="IPR015915">
    <property type="entry name" value="Kelch-typ_b-propeller"/>
</dbReference>
<dbReference type="Pfam" id="PF02214">
    <property type="entry name" value="BTB_2"/>
    <property type="match status" value="1"/>
</dbReference>
<dbReference type="PANTHER" id="PTHR45632">
    <property type="entry name" value="LD33804P"/>
    <property type="match status" value="1"/>
</dbReference>
<evidence type="ECO:0000259" key="4">
    <source>
        <dbReference type="SMART" id="SM00225"/>
    </source>
</evidence>
<dbReference type="FunFam" id="3.30.710.10:FF:000115">
    <property type="entry name" value="Kelch protein K13"/>
    <property type="match status" value="1"/>
</dbReference>
<dbReference type="Pfam" id="PF24681">
    <property type="entry name" value="Kelch_KLHDC2_KLHL20_DRC7"/>
    <property type="match status" value="1"/>
</dbReference>
<dbReference type="InterPro" id="IPR003131">
    <property type="entry name" value="T1-type_BTB"/>
</dbReference>
<organism evidence="5 6">
    <name type="scientific">Babesia duncani</name>
    <dbReference type="NCBI Taxonomy" id="323732"/>
    <lineage>
        <taxon>Eukaryota</taxon>
        <taxon>Sar</taxon>
        <taxon>Alveolata</taxon>
        <taxon>Apicomplexa</taxon>
        <taxon>Aconoidasida</taxon>
        <taxon>Piroplasmida</taxon>
        <taxon>Babesiidae</taxon>
        <taxon>Babesia</taxon>
    </lineage>
</organism>
<accession>A0AAD9PM63</accession>
<evidence type="ECO:0000256" key="3">
    <source>
        <dbReference type="SAM" id="Coils"/>
    </source>
</evidence>
<proteinExistence type="predicted"/>
<keyword evidence="1" id="KW-0880">Kelch repeat</keyword>
<dbReference type="PANTHER" id="PTHR45632:SF3">
    <property type="entry name" value="KELCH-LIKE PROTEIN 32"/>
    <property type="match status" value="1"/>
</dbReference>
<protein>
    <submittedName>
        <fullName evidence="5">Bifunctional Kelch-type beta propeller/Kelch repeat type 1/SKP1-BTB-POZ domain superfamily/Potassium channel tetramerization-type BTB domain/BTB-POZ domain</fullName>
    </submittedName>
</protein>
<dbReference type="EMBL" id="JALLKP010000001">
    <property type="protein sequence ID" value="KAK2197435.1"/>
    <property type="molecule type" value="Genomic_DNA"/>
</dbReference>
<dbReference type="Gene3D" id="2.120.10.80">
    <property type="entry name" value="Kelch-type beta propeller"/>
    <property type="match status" value="1"/>
</dbReference>
<dbReference type="SMART" id="SM00225">
    <property type="entry name" value="BTB"/>
    <property type="match status" value="1"/>
</dbReference>
<dbReference type="GO" id="GO:0051260">
    <property type="term" value="P:protein homooligomerization"/>
    <property type="evidence" value="ECO:0007669"/>
    <property type="project" value="InterPro"/>
</dbReference>